<evidence type="ECO:0000256" key="1">
    <source>
        <dbReference type="SAM" id="SignalP"/>
    </source>
</evidence>
<evidence type="ECO:0000313" key="2">
    <source>
        <dbReference type="EMBL" id="GBL95734.1"/>
    </source>
</evidence>
<organism evidence="2 3">
    <name type="scientific">Araneus ventricosus</name>
    <name type="common">Orbweaver spider</name>
    <name type="synonym">Epeira ventricosa</name>
    <dbReference type="NCBI Taxonomy" id="182803"/>
    <lineage>
        <taxon>Eukaryota</taxon>
        <taxon>Metazoa</taxon>
        <taxon>Ecdysozoa</taxon>
        <taxon>Arthropoda</taxon>
        <taxon>Chelicerata</taxon>
        <taxon>Arachnida</taxon>
        <taxon>Araneae</taxon>
        <taxon>Araneomorphae</taxon>
        <taxon>Entelegynae</taxon>
        <taxon>Araneoidea</taxon>
        <taxon>Araneidae</taxon>
        <taxon>Araneus</taxon>
    </lineage>
</organism>
<dbReference type="EMBL" id="BGPR01160976">
    <property type="protein sequence ID" value="GBL95734.1"/>
    <property type="molecule type" value="Genomic_DNA"/>
</dbReference>
<feature type="chain" id="PRO_5021390522" evidence="1">
    <location>
        <begin position="16"/>
        <end position="50"/>
    </location>
</feature>
<protein>
    <submittedName>
        <fullName evidence="2">Uncharacterized protein</fullName>
    </submittedName>
</protein>
<accession>A0A4Y2BX70</accession>
<feature type="signal peptide" evidence="1">
    <location>
        <begin position="1"/>
        <end position="15"/>
    </location>
</feature>
<sequence>MLAIVSLIACCGSNAHSCNKACWSSWRAPGGTLPPAILLPIMSHACSMEF</sequence>
<dbReference type="Proteomes" id="UP000499080">
    <property type="component" value="Unassembled WGS sequence"/>
</dbReference>
<gene>
    <name evidence="2" type="ORF">AVEN_275284_1</name>
</gene>
<keyword evidence="3" id="KW-1185">Reference proteome</keyword>
<keyword evidence="1" id="KW-0732">Signal</keyword>
<proteinExistence type="predicted"/>
<comment type="caution">
    <text evidence="2">The sequence shown here is derived from an EMBL/GenBank/DDBJ whole genome shotgun (WGS) entry which is preliminary data.</text>
</comment>
<evidence type="ECO:0000313" key="3">
    <source>
        <dbReference type="Proteomes" id="UP000499080"/>
    </source>
</evidence>
<feature type="non-terminal residue" evidence="2">
    <location>
        <position position="50"/>
    </location>
</feature>
<reference evidence="2 3" key="1">
    <citation type="journal article" date="2019" name="Sci. Rep.">
        <title>Orb-weaving spider Araneus ventricosus genome elucidates the spidroin gene catalogue.</title>
        <authorList>
            <person name="Kono N."/>
            <person name="Nakamura H."/>
            <person name="Ohtoshi R."/>
            <person name="Moran D.A.P."/>
            <person name="Shinohara A."/>
            <person name="Yoshida Y."/>
            <person name="Fujiwara M."/>
            <person name="Mori M."/>
            <person name="Tomita M."/>
            <person name="Arakawa K."/>
        </authorList>
    </citation>
    <scope>NUCLEOTIDE SEQUENCE [LARGE SCALE GENOMIC DNA]</scope>
</reference>
<dbReference type="AlphaFoldDB" id="A0A4Y2BX70"/>
<name>A0A4Y2BX70_ARAVE</name>